<reference evidence="2 3" key="1">
    <citation type="submission" date="2020-08" db="EMBL/GenBank/DDBJ databases">
        <title>Sequencing the genomes of 1000 actinobacteria strains.</title>
        <authorList>
            <person name="Klenk H.-P."/>
        </authorList>
    </citation>
    <scope>NUCLEOTIDE SEQUENCE [LARGE SCALE GENOMIC DNA]</scope>
    <source>
        <strain evidence="2 3">DSM 44230</strain>
    </source>
</reference>
<evidence type="ECO:0000256" key="1">
    <source>
        <dbReference type="SAM" id="SignalP"/>
    </source>
</evidence>
<dbReference type="RefSeq" id="WP_185003923.1">
    <property type="nucleotide sequence ID" value="NZ_BAAAUI010000027.1"/>
</dbReference>
<feature type="chain" id="PRO_5038656976" evidence="1">
    <location>
        <begin position="27"/>
        <end position="191"/>
    </location>
</feature>
<keyword evidence="3" id="KW-1185">Reference proteome</keyword>
<comment type="caution">
    <text evidence="2">The sequence shown here is derived from an EMBL/GenBank/DDBJ whole genome shotgun (WGS) entry which is preliminary data.</text>
</comment>
<sequence>MDHAGLPSIPLFAATALLLLGTPALAHPADADITCTAAAVAGTSTGLTMAGPAKFEITVAPTTAGCTDKRKDLAPGSRITGALITVPTPGSGRGNCGELDAKVSAQLAWLHADGSTGAATELDAELSLRGSELSAAAELSGGELAGYRVSGDLANRSELQEHLTAACATEAGAGTATALLTLGFSNKPWGR</sequence>
<evidence type="ECO:0000313" key="3">
    <source>
        <dbReference type="Proteomes" id="UP000533598"/>
    </source>
</evidence>
<proteinExistence type="predicted"/>
<accession>A0A7W7CDY5</accession>
<feature type="signal peptide" evidence="1">
    <location>
        <begin position="1"/>
        <end position="26"/>
    </location>
</feature>
<evidence type="ECO:0000313" key="2">
    <source>
        <dbReference type="EMBL" id="MBB4678048.1"/>
    </source>
</evidence>
<protein>
    <submittedName>
        <fullName evidence="2">Uncharacterized protein</fullName>
    </submittedName>
</protein>
<name>A0A7W7CDY5_9PSEU</name>
<keyword evidence="1" id="KW-0732">Signal</keyword>
<dbReference type="AlphaFoldDB" id="A0A7W7CDY5"/>
<gene>
    <name evidence="2" type="ORF">HNR67_004166</name>
</gene>
<dbReference type="EMBL" id="JACHMH010000001">
    <property type="protein sequence ID" value="MBB4678048.1"/>
    <property type="molecule type" value="Genomic_DNA"/>
</dbReference>
<dbReference type="Proteomes" id="UP000533598">
    <property type="component" value="Unassembled WGS sequence"/>
</dbReference>
<organism evidence="2 3">
    <name type="scientific">Crossiella cryophila</name>
    <dbReference type="NCBI Taxonomy" id="43355"/>
    <lineage>
        <taxon>Bacteria</taxon>
        <taxon>Bacillati</taxon>
        <taxon>Actinomycetota</taxon>
        <taxon>Actinomycetes</taxon>
        <taxon>Pseudonocardiales</taxon>
        <taxon>Pseudonocardiaceae</taxon>
        <taxon>Crossiella</taxon>
    </lineage>
</organism>